<dbReference type="PROSITE" id="PS51257">
    <property type="entry name" value="PROKAR_LIPOPROTEIN"/>
    <property type="match status" value="1"/>
</dbReference>
<sequence>MKKRNVGIMKMMIIYLITLLFILTGCSVQKTNTIHLIPEGYEGNLVVIYNVEGKPPLKTKDGYQVVQYNDKGIALTSTPDAYYGTVNDKYFYVNPFSKRKEISQQCVFSAPNGSTQYNGGREFPFSHLIVTNDKKQCSHNFEVNGPRNLNIKDVEEIIKQELINSKTVNLSSFQKQYSLSF</sequence>
<accession>A0A6I4VZ48</accession>
<comment type="caution">
    <text evidence="2">The sequence shown here is derived from an EMBL/GenBank/DDBJ whole genome shotgun (WGS) entry which is preliminary data.</text>
</comment>
<name>A0A6I4VZ48_9BACL</name>
<dbReference type="AlphaFoldDB" id="A0A6I4VZ48"/>
<organism evidence="2 3">
    <name type="scientific">Shimazuella alba</name>
    <dbReference type="NCBI Taxonomy" id="2690964"/>
    <lineage>
        <taxon>Bacteria</taxon>
        <taxon>Bacillati</taxon>
        <taxon>Bacillota</taxon>
        <taxon>Bacilli</taxon>
        <taxon>Bacillales</taxon>
        <taxon>Thermoactinomycetaceae</taxon>
        <taxon>Shimazuella</taxon>
    </lineage>
</organism>
<keyword evidence="3" id="KW-1185">Reference proteome</keyword>
<reference evidence="2 3" key="1">
    <citation type="submission" date="2019-12" db="EMBL/GenBank/DDBJ databases">
        <title>Whole-genome analyses of novel actinobacteria.</title>
        <authorList>
            <person name="Sahin N."/>
            <person name="Saygin H."/>
        </authorList>
    </citation>
    <scope>NUCLEOTIDE SEQUENCE [LARGE SCALE GENOMIC DNA]</scope>
    <source>
        <strain evidence="2 3">KC615</strain>
    </source>
</reference>
<protein>
    <recommendedName>
        <fullName evidence="1">DUF6843 domain-containing protein</fullName>
    </recommendedName>
</protein>
<dbReference type="Pfam" id="PF20862">
    <property type="entry name" value="DUF6843"/>
    <property type="match status" value="1"/>
</dbReference>
<dbReference type="RefSeq" id="WP_160800710.1">
    <property type="nucleotide sequence ID" value="NZ_WUUL01000003.1"/>
</dbReference>
<dbReference type="EMBL" id="WUUL01000003">
    <property type="protein sequence ID" value="MXQ53362.1"/>
    <property type="molecule type" value="Genomic_DNA"/>
</dbReference>
<evidence type="ECO:0000313" key="3">
    <source>
        <dbReference type="Proteomes" id="UP000430692"/>
    </source>
</evidence>
<dbReference type="Proteomes" id="UP000430692">
    <property type="component" value="Unassembled WGS sequence"/>
</dbReference>
<evidence type="ECO:0000259" key="1">
    <source>
        <dbReference type="Pfam" id="PF20862"/>
    </source>
</evidence>
<evidence type="ECO:0000313" key="2">
    <source>
        <dbReference type="EMBL" id="MXQ53362.1"/>
    </source>
</evidence>
<feature type="domain" description="DUF6843" evidence="1">
    <location>
        <begin position="29"/>
        <end position="141"/>
    </location>
</feature>
<proteinExistence type="predicted"/>
<gene>
    <name evidence="2" type="ORF">GSM42_06385</name>
</gene>
<dbReference type="InterPro" id="IPR049293">
    <property type="entry name" value="DUF6843"/>
</dbReference>